<reference evidence="1 2" key="1">
    <citation type="submission" date="2016-04" db="EMBL/GenBank/DDBJ databases">
        <title>Chloroflexus islandicus sp. nov., a thermophilic filamentous anoxygenic phototrophic bacterium from geyser Strokkur (Iceland).</title>
        <authorList>
            <person name="Gaisin V.A."/>
            <person name="Kalashnikov A.M."/>
            <person name="Sukhacheva M.V."/>
            <person name="Grouzdev D.S."/>
            <person name="Ivanov T.M."/>
            <person name="Kuznetsov B."/>
            <person name="Gorlenko V.M."/>
        </authorList>
    </citation>
    <scope>NUCLEOTIDE SEQUENCE [LARGE SCALE GENOMIC DNA]</scope>
    <source>
        <strain evidence="2">isl-2</strain>
    </source>
</reference>
<dbReference type="EMBL" id="LWQS01000082">
    <property type="protein sequence ID" value="OAN42836.1"/>
    <property type="molecule type" value="Genomic_DNA"/>
</dbReference>
<dbReference type="RefSeq" id="WP_082908994.1">
    <property type="nucleotide sequence ID" value="NZ_LWQS01000082.1"/>
</dbReference>
<dbReference type="AlphaFoldDB" id="A0A178M446"/>
<comment type="caution">
    <text evidence="1">The sequence shown here is derived from an EMBL/GenBank/DDBJ whole genome shotgun (WGS) entry which is preliminary data.</text>
</comment>
<dbReference type="Proteomes" id="UP000078287">
    <property type="component" value="Unassembled WGS sequence"/>
</dbReference>
<sequence>MSDMSPRQQQVAAFITALARLDNAGRARLKRNAGRTLNEARDVHRIFYQALPYEVAGRPEEEIYFLIATLYPLAKARSDGVTLGTTLRMARLLRESESIDRRFQALIDSDLDQLRFRLRQIVRLIAASEQAIDWGQLLNDLLAWNHPDRYVQLRWARDYFVGQPATA</sequence>
<dbReference type="InterPro" id="IPR013382">
    <property type="entry name" value="CRISPR-assoc_prot_Cse2"/>
</dbReference>
<dbReference type="CDD" id="cd09731">
    <property type="entry name" value="Cse2_I-E"/>
    <property type="match status" value="1"/>
</dbReference>
<protein>
    <recommendedName>
        <fullName evidence="3">Type I-E CRISPR-associated protein Cse2/CasB</fullName>
    </recommendedName>
</protein>
<evidence type="ECO:0000313" key="2">
    <source>
        <dbReference type="Proteomes" id="UP000078287"/>
    </source>
</evidence>
<dbReference type="STRING" id="1707952.A6A03_03725"/>
<dbReference type="NCBIfam" id="TIGR02548">
    <property type="entry name" value="casB_cse2"/>
    <property type="match status" value="1"/>
</dbReference>
<organism evidence="1 2">
    <name type="scientific">Chloroflexus islandicus</name>
    <dbReference type="NCBI Taxonomy" id="1707952"/>
    <lineage>
        <taxon>Bacteria</taxon>
        <taxon>Bacillati</taxon>
        <taxon>Chloroflexota</taxon>
        <taxon>Chloroflexia</taxon>
        <taxon>Chloroflexales</taxon>
        <taxon>Chloroflexineae</taxon>
        <taxon>Chloroflexaceae</taxon>
        <taxon>Chloroflexus</taxon>
    </lineage>
</organism>
<accession>A0A178M446</accession>
<dbReference type="OrthoDB" id="160663at2"/>
<name>A0A178M446_9CHLR</name>
<keyword evidence="2" id="KW-1185">Reference proteome</keyword>
<dbReference type="Pfam" id="PF09485">
    <property type="entry name" value="CRISPR_Cse2"/>
    <property type="match status" value="1"/>
</dbReference>
<dbReference type="Gene3D" id="1.10.520.40">
    <property type="entry name" value="CRISPR-associated protein Cse2"/>
    <property type="match status" value="1"/>
</dbReference>
<proteinExistence type="predicted"/>
<evidence type="ECO:0000313" key="1">
    <source>
        <dbReference type="EMBL" id="OAN42836.1"/>
    </source>
</evidence>
<gene>
    <name evidence="1" type="ORF">A6A03_03725</name>
</gene>
<evidence type="ECO:0008006" key="3">
    <source>
        <dbReference type="Google" id="ProtNLM"/>
    </source>
</evidence>
<dbReference type="InterPro" id="IPR038287">
    <property type="entry name" value="Cse2_sf"/>
</dbReference>